<dbReference type="InterPro" id="IPR009014">
    <property type="entry name" value="Transketo_C/PFOR_II"/>
</dbReference>
<accession>A0AAD4MPE9</accession>
<keyword evidence="5" id="KW-0496">Mitochondrion</keyword>
<dbReference type="Pfam" id="PF02779">
    <property type="entry name" value="Transket_pyr"/>
    <property type="match status" value="1"/>
</dbReference>
<dbReference type="Pfam" id="PF02780">
    <property type="entry name" value="Transketolase_C"/>
    <property type="match status" value="1"/>
</dbReference>
<evidence type="ECO:0000256" key="4">
    <source>
        <dbReference type="ARBA" id="ARBA00023052"/>
    </source>
</evidence>
<evidence type="ECO:0000256" key="6">
    <source>
        <dbReference type="ARBA" id="ARBA00023317"/>
    </source>
</evidence>
<name>A0AAD4MPE9_9BILA</name>
<keyword evidence="6 7" id="KW-0670">Pyruvate</keyword>
<evidence type="ECO:0000313" key="9">
    <source>
        <dbReference type="EMBL" id="KAI1701692.1"/>
    </source>
</evidence>
<comment type="catalytic activity">
    <reaction evidence="7">
        <text>N(6)-[(R)-lipoyl]-L-lysyl-[protein] + pyruvate + H(+) = N(6)-[(R)-S(8)-acetyldihydrolipoyl]-L-lysyl-[protein] + CO2</text>
        <dbReference type="Rhea" id="RHEA:19189"/>
        <dbReference type="Rhea" id="RHEA-COMP:10474"/>
        <dbReference type="Rhea" id="RHEA-COMP:10478"/>
        <dbReference type="ChEBI" id="CHEBI:15361"/>
        <dbReference type="ChEBI" id="CHEBI:15378"/>
        <dbReference type="ChEBI" id="CHEBI:16526"/>
        <dbReference type="ChEBI" id="CHEBI:83099"/>
        <dbReference type="ChEBI" id="CHEBI:83111"/>
        <dbReference type="EC" id="1.2.4.1"/>
    </reaction>
</comment>
<dbReference type="EC" id="1.2.4.1" evidence="7"/>
<dbReference type="Gene3D" id="3.40.50.970">
    <property type="match status" value="1"/>
</dbReference>
<dbReference type="GO" id="GO:0005739">
    <property type="term" value="C:mitochondrion"/>
    <property type="evidence" value="ECO:0007669"/>
    <property type="project" value="UniProtKB-SubCell"/>
</dbReference>
<comment type="caution">
    <text evidence="9">The sequence shown here is derived from an EMBL/GenBank/DDBJ whole genome shotgun (WGS) entry which is preliminary data.</text>
</comment>
<evidence type="ECO:0000256" key="3">
    <source>
        <dbReference type="ARBA" id="ARBA00023002"/>
    </source>
</evidence>
<keyword evidence="4 7" id="KW-0786">Thiamine pyrophosphate</keyword>
<protein>
    <recommendedName>
        <fullName evidence="7">Pyruvate dehydrogenase E1 component subunit beta</fullName>
        <ecNumber evidence="7">1.2.4.1</ecNumber>
    </recommendedName>
</protein>
<sequence>METNMLKVSDAICMAMDEEMARDEDVFLLGEEVGYAEGKNGTSVGLLKKYSDKRVIDSPISEMGFTGMCVGAAFFGLRPICEFMTFNFAMQGIEQIINNASKTFYMSAGRLNVPVVFRGPNGFNEGVAAQHTQDFSAWYAQCPGLKVVAPYSSEDHKGLLKSAIRDDNPVIFLENEMLYTESFPMSSEASSPDFTIPIGQAKIEREGEHLTLVSFSYGMKLALEAADKLAAENINVEVINLLSLRPLDFDCVRKSAIKTGRVVTVEGGHHYAGIGAEVAAQIMESDAFVHLRAPVLRVARVDVPTPYAENLEKLSFPDVEHVINAAKRALSWKVKEETMIEKSNEEDSIKNFS</sequence>
<dbReference type="PANTHER" id="PTHR11624">
    <property type="entry name" value="DEHYDROGENASE RELATED"/>
    <property type="match status" value="1"/>
</dbReference>
<dbReference type="PANTHER" id="PTHR11624:SF96">
    <property type="entry name" value="PYRUVATE DEHYDROGENASE E1 COMPONENT SUBUNIT BETA, MITOCHONDRIAL"/>
    <property type="match status" value="1"/>
</dbReference>
<dbReference type="InterPro" id="IPR005475">
    <property type="entry name" value="Transketolase-like_Pyr-bd"/>
</dbReference>
<comment type="function">
    <text evidence="7">The pyruvate dehydrogenase complex catalyzes the overall conversion of pyruvate to acetyl-CoA and CO2.</text>
</comment>
<reference evidence="9" key="1">
    <citation type="submission" date="2022-01" db="EMBL/GenBank/DDBJ databases">
        <title>Genome Sequence Resource for Two Populations of Ditylenchus destructor, the Migratory Endoparasitic Phytonematode.</title>
        <authorList>
            <person name="Zhang H."/>
            <person name="Lin R."/>
            <person name="Xie B."/>
        </authorList>
    </citation>
    <scope>NUCLEOTIDE SEQUENCE</scope>
    <source>
        <strain evidence="9">BazhouSP</strain>
    </source>
</reference>
<evidence type="ECO:0000256" key="1">
    <source>
        <dbReference type="ARBA" id="ARBA00001964"/>
    </source>
</evidence>
<dbReference type="NCBIfam" id="NF008854">
    <property type="entry name" value="PRK11892.1"/>
    <property type="match status" value="1"/>
</dbReference>
<dbReference type="AlphaFoldDB" id="A0AAD4MPE9"/>
<keyword evidence="10" id="KW-1185">Reference proteome</keyword>
<evidence type="ECO:0000256" key="7">
    <source>
        <dbReference type="RuleBase" id="RU364074"/>
    </source>
</evidence>
<evidence type="ECO:0000256" key="5">
    <source>
        <dbReference type="ARBA" id="ARBA00023128"/>
    </source>
</evidence>
<dbReference type="GO" id="GO:0006086">
    <property type="term" value="P:pyruvate decarboxylation to acetyl-CoA"/>
    <property type="evidence" value="ECO:0007669"/>
    <property type="project" value="InterPro"/>
</dbReference>
<dbReference type="Gene3D" id="3.40.50.920">
    <property type="match status" value="1"/>
</dbReference>
<evidence type="ECO:0000259" key="8">
    <source>
        <dbReference type="SMART" id="SM00861"/>
    </source>
</evidence>
<dbReference type="Proteomes" id="UP001201812">
    <property type="component" value="Unassembled WGS sequence"/>
</dbReference>
<dbReference type="EMBL" id="JAKKPZ010000113">
    <property type="protein sequence ID" value="KAI1701692.1"/>
    <property type="molecule type" value="Genomic_DNA"/>
</dbReference>
<dbReference type="SUPFAM" id="SSF52518">
    <property type="entry name" value="Thiamin diphosphate-binding fold (THDP-binding)"/>
    <property type="match status" value="1"/>
</dbReference>
<dbReference type="InterPro" id="IPR033248">
    <property type="entry name" value="Transketolase_C"/>
</dbReference>
<feature type="domain" description="Transketolase-like pyrimidine-binding" evidence="8">
    <location>
        <begin position="6"/>
        <end position="181"/>
    </location>
</feature>
<organism evidence="9 10">
    <name type="scientific">Ditylenchus destructor</name>
    <dbReference type="NCBI Taxonomy" id="166010"/>
    <lineage>
        <taxon>Eukaryota</taxon>
        <taxon>Metazoa</taxon>
        <taxon>Ecdysozoa</taxon>
        <taxon>Nematoda</taxon>
        <taxon>Chromadorea</taxon>
        <taxon>Rhabditida</taxon>
        <taxon>Tylenchina</taxon>
        <taxon>Tylenchomorpha</taxon>
        <taxon>Sphaerularioidea</taxon>
        <taxon>Anguinidae</taxon>
        <taxon>Anguininae</taxon>
        <taxon>Ditylenchus</taxon>
    </lineage>
</organism>
<dbReference type="CDD" id="cd07036">
    <property type="entry name" value="TPP_PYR_E1-PDHc-beta_like"/>
    <property type="match status" value="1"/>
</dbReference>
<evidence type="ECO:0000256" key="2">
    <source>
        <dbReference type="ARBA" id="ARBA00004173"/>
    </source>
</evidence>
<comment type="cofactor">
    <cofactor evidence="1 7">
        <name>thiamine diphosphate</name>
        <dbReference type="ChEBI" id="CHEBI:58937"/>
    </cofactor>
</comment>
<proteinExistence type="predicted"/>
<comment type="subcellular location">
    <subcellularLocation>
        <location evidence="2">Mitochondrion</location>
    </subcellularLocation>
</comment>
<dbReference type="InterPro" id="IPR027110">
    <property type="entry name" value="PDHB_mito-type"/>
</dbReference>
<gene>
    <name evidence="9" type="ORF">DdX_15946</name>
</gene>
<dbReference type="SUPFAM" id="SSF52922">
    <property type="entry name" value="TK C-terminal domain-like"/>
    <property type="match status" value="1"/>
</dbReference>
<keyword evidence="3 7" id="KW-0560">Oxidoreductase</keyword>
<dbReference type="InterPro" id="IPR029061">
    <property type="entry name" value="THDP-binding"/>
</dbReference>
<evidence type="ECO:0000313" key="10">
    <source>
        <dbReference type="Proteomes" id="UP001201812"/>
    </source>
</evidence>
<dbReference type="GO" id="GO:0004739">
    <property type="term" value="F:pyruvate dehydrogenase (acetyl-transferring) activity"/>
    <property type="evidence" value="ECO:0007669"/>
    <property type="project" value="UniProtKB-UniRule"/>
</dbReference>
<dbReference type="SMART" id="SM00861">
    <property type="entry name" value="Transket_pyr"/>
    <property type="match status" value="1"/>
</dbReference>
<dbReference type="FunFam" id="3.40.50.920:FF:000001">
    <property type="entry name" value="Pyruvate dehydrogenase E1 beta subunit"/>
    <property type="match status" value="1"/>
</dbReference>
<dbReference type="NCBIfam" id="NF006667">
    <property type="entry name" value="PRK09212.1"/>
    <property type="match status" value="1"/>
</dbReference>